<feature type="domain" description="ABC transmembrane type-1" evidence="9">
    <location>
        <begin position="20"/>
        <end position="336"/>
    </location>
</feature>
<feature type="transmembrane region" description="Helical" evidence="7">
    <location>
        <begin position="281"/>
        <end position="299"/>
    </location>
</feature>
<evidence type="ECO:0000256" key="5">
    <source>
        <dbReference type="ARBA" id="ARBA00022989"/>
    </source>
</evidence>
<keyword evidence="6 7" id="KW-0472">Membrane</keyword>
<dbReference type="InterPro" id="IPR036640">
    <property type="entry name" value="ABC1_TM_sf"/>
</dbReference>
<evidence type="ECO:0000256" key="6">
    <source>
        <dbReference type="ARBA" id="ARBA00023136"/>
    </source>
</evidence>
<dbReference type="RefSeq" id="WP_200466518.1">
    <property type="nucleotide sequence ID" value="NZ_JAENRR010000061.1"/>
</dbReference>
<feature type="transmembrane region" description="Helical" evidence="7">
    <location>
        <begin position="88"/>
        <end position="109"/>
    </location>
</feature>
<keyword evidence="4 10" id="KW-0067">ATP-binding</keyword>
<dbReference type="InterPro" id="IPR027417">
    <property type="entry name" value="P-loop_NTPase"/>
</dbReference>
<dbReference type="InterPro" id="IPR003439">
    <property type="entry name" value="ABC_transporter-like_ATP-bd"/>
</dbReference>
<dbReference type="PANTHER" id="PTHR43394:SF1">
    <property type="entry name" value="ATP-BINDING CASSETTE SUB-FAMILY B MEMBER 10, MITOCHONDRIAL"/>
    <property type="match status" value="1"/>
</dbReference>
<evidence type="ECO:0000256" key="7">
    <source>
        <dbReference type="SAM" id="Phobius"/>
    </source>
</evidence>
<feature type="transmembrane region" description="Helical" evidence="7">
    <location>
        <begin position="20"/>
        <end position="44"/>
    </location>
</feature>
<evidence type="ECO:0000259" key="9">
    <source>
        <dbReference type="PROSITE" id="PS50929"/>
    </source>
</evidence>
<dbReference type="SUPFAM" id="SSF52540">
    <property type="entry name" value="P-loop containing nucleoside triphosphate hydrolases"/>
    <property type="match status" value="1"/>
</dbReference>
<evidence type="ECO:0000256" key="3">
    <source>
        <dbReference type="ARBA" id="ARBA00022741"/>
    </source>
</evidence>
<dbReference type="InterPro" id="IPR011527">
    <property type="entry name" value="ABC1_TM_dom"/>
</dbReference>
<sequence>MKDFFRVLRIYLPPYKAKLALTFLFNLLAALFIVFSMAAMIPMLEVILEDDKEVTSLVEWAFDKDALFHNIYYYITIIKTKHGAGTTLLYLGFFGIVATMLKTGFTYLASYTITGIRNGVTRDIRKAIYNKMIQLPLGFYSNEKKGDMMARSTADVQEVEISVMSSLDMFLKNPIIIIVVLTSMFLVSIELTFFVFVVLPIAGFIIGRIGKSLKKTSREGQTKLGQILGIIEETLSGLRIIKAFNAERRMESRFSVDVESYRRTMNKLQRRRHLAHPTSEFLGTIVFVIIIWYGGSLILKEDSSLNMATFLMYLGMFYQIINPAKAFSQAAYSIQKGMAAYERIEHILDADLDIKEHDGSEQIKAFNKEVEYRNITFAYEDVKVLKDVSLTIPQGKTVALVGQSGSGKTTFVDLLPRFYDVQGGGIYIDGVNIKDLKLYDLRELMGNVNQEAILFNDSIYNNITFGVENATEEAVINAAKVANAHDFITASEHGYQTIIGDRGSKLSGGQRQRISIARAILKNPPILILDEATSALDTESERLVQDALENLMKNRTSLVIAHRLSTVRNADLICVFNEGQIVETGTHDELIEKDGIYNKLHSMQMS</sequence>
<evidence type="ECO:0000256" key="1">
    <source>
        <dbReference type="ARBA" id="ARBA00004651"/>
    </source>
</evidence>
<dbReference type="Pfam" id="PF00664">
    <property type="entry name" value="ABC_membrane"/>
    <property type="match status" value="1"/>
</dbReference>
<comment type="subcellular location">
    <subcellularLocation>
        <location evidence="1">Cell membrane</location>
        <topology evidence="1">Multi-pass membrane protein</topology>
    </subcellularLocation>
</comment>
<keyword evidence="3" id="KW-0547">Nucleotide-binding</keyword>
<dbReference type="EMBL" id="JAENRR010000061">
    <property type="protein sequence ID" value="MBK3519297.1"/>
    <property type="molecule type" value="Genomic_DNA"/>
</dbReference>
<proteinExistence type="predicted"/>
<dbReference type="InterPro" id="IPR039421">
    <property type="entry name" value="Type_1_exporter"/>
</dbReference>
<dbReference type="Gene3D" id="3.40.50.300">
    <property type="entry name" value="P-loop containing nucleotide triphosphate hydrolases"/>
    <property type="match status" value="1"/>
</dbReference>
<evidence type="ECO:0000259" key="8">
    <source>
        <dbReference type="PROSITE" id="PS50893"/>
    </source>
</evidence>
<dbReference type="CDD" id="cd03251">
    <property type="entry name" value="ABCC_MsbA"/>
    <property type="match status" value="1"/>
</dbReference>
<dbReference type="SMART" id="SM00382">
    <property type="entry name" value="AAA"/>
    <property type="match status" value="1"/>
</dbReference>
<dbReference type="InterPro" id="IPR003593">
    <property type="entry name" value="AAA+_ATPase"/>
</dbReference>
<dbReference type="GO" id="GO:0005524">
    <property type="term" value="F:ATP binding"/>
    <property type="evidence" value="ECO:0007669"/>
    <property type="project" value="UniProtKB-KW"/>
</dbReference>
<gene>
    <name evidence="10" type="ORF">JIV24_18255</name>
</gene>
<accession>A0ABS1HNN6</accession>
<dbReference type="CDD" id="cd18552">
    <property type="entry name" value="ABC_6TM_MsbA_like"/>
    <property type="match status" value="1"/>
</dbReference>
<name>A0ABS1HNN6_9BACT</name>
<dbReference type="PROSITE" id="PS50893">
    <property type="entry name" value="ABC_TRANSPORTER_2"/>
    <property type="match status" value="1"/>
</dbReference>
<keyword evidence="2 7" id="KW-0812">Transmembrane</keyword>
<comment type="caution">
    <text evidence="10">The sequence shown here is derived from an EMBL/GenBank/DDBJ whole genome shotgun (WGS) entry which is preliminary data.</text>
</comment>
<organism evidence="10 11">
    <name type="scientific">Carboxylicivirga marina</name>
    <dbReference type="NCBI Taxonomy" id="2800988"/>
    <lineage>
        <taxon>Bacteria</taxon>
        <taxon>Pseudomonadati</taxon>
        <taxon>Bacteroidota</taxon>
        <taxon>Bacteroidia</taxon>
        <taxon>Marinilabiliales</taxon>
        <taxon>Marinilabiliaceae</taxon>
        <taxon>Carboxylicivirga</taxon>
    </lineage>
</organism>
<dbReference type="PROSITE" id="PS00211">
    <property type="entry name" value="ABC_TRANSPORTER_1"/>
    <property type="match status" value="1"/>
</dbReference>
<protein>
    <submittedName>
        <fullName evidence="10">ABC transporter ATP-binding protein</fullName>
    </submittedName>
</protein>
<feature type="domain" description="ABC transporter" evidence="8">
    <location>
        <begin position="370"/>
        <end position="603"/>
    </location>
</feature>
<evidence type="ECO:0000256" key="4">
    <source>
        <dbReference type="ARBA" id="ARBA00022840"/>
    </source>
</evidence>
<dbReference type="Proteomes" id="UP000605676">
    <property type="component" value="Unassembled WGS sequence"/>
</dbReference>
<reference evidence="10 11" key="1">
    <citation type="submission" date="2021-01" db="EMBL/GenBank/DDBJ databases">
        <title>Carboxyliciviraga sp.nov., isolated from coastal sediments.</title>
        <authorList>
            <person name="Lu D."/>
            <person name="Zhang T."/>
        </authorList>
    </citation>
    <scope>NUCLEOTIDE SEQUENCE [LARGE SCALE GENOMIC DNA]</scope>
    <source>
        <strain evidence="10 11">N1Y132</strain>
    </source>
</reference>
<dbReference type="PROSITE" id="PS50929">
    <property type="entry name" value="ABC_TM1F"/>
    <property type="match status" value="1"/>
</dbReference>
<evidence type="ECO:0000313" key="10">
    <source>
        <dbReference type="EMBL" id="MBK3519297.1"/>
    </source>
</evidence>
<dbReference type="InterPro" id="IPR017871">
    <property type="entry name" value="ABC_transporter-like_CS"/>
</dbReference>
<evidence type="ECO:0000313" key="11">
    <source>
        <dbReference type="Proteomes" id="UP000605676"/>
    </source>
</evidence>
<evidence type="ECO:0000256" key="2">
    <source>
        <dbReference type="ARBA" id="ARBA00022692"/>
    </source>
</evidence>
<keyword evidence="5 7" id="KW-1133">Transmembrane helix</keyword>
<dbReference type="Pfam" id="PF00005">
    <property type="entry name" value="ABC_tran"/>
    <property type="match status" value="1"/>
</dbReference>
<feature type="transmembrane region" description="Helical" evidence="7">
    <location>
        <begin position="175"/>
        <end position="206"/>
    </location>
</feature>
<keyword evidence="11" id="KW-1185">Reference proteome</keyword>
<dbReference type="SUPFAM" id="SSF90123">
    <property type="entry name" value="ABC transporter transmembrane region"/>
    <property type="match status" value="1"/>
</dbReference>
<dbReference type="Gene3D" id="1.20.1560.10">
    <property type="entry name" value="ABC transporter type 1, transmembrane domain"/>
    <property type="match status" value="1"/>
</dbReference>
<dbReference type="PANTHER" id="PTHR43394">
    <property type="entry name" value="ATP-DEPENDENT PERMEASE MDL1, MITOCHONDRIAL"/>
    <property type="match status" value="1"/>
</dbReference>